<evidence type="ECO:0000313" key="3">
    <source>
        <dbReference type="EMBL" id="RDX92303.1"/>
    </source>
</evidence>
<dbReference type="SUPFAM" id="SSF48403">
    <property type="entry name" value="Ankyrin repeat"/>
    <property type="match status" value="1"/>
</dbReference>
<name>A0A371GPM4_MUCPR</name>
<reference evidence="3" key="1">
    <citation type="submission" date="2018-05" db="EMBL/GenBank/DDBJ databases">
        <title>Draft genome of Mucuna pruriens seed.</title>
        <authorList>
            <person name="Nnadi N.E."/>
            <person name="Vos R."/>
            <person name="Hasami M.H."/>
            <person name="Devisetty U.K."/>
            <person name="Aguiy J.C."/>
        </authorList>
    </citation>
    <scope>NUCLEOTIDE SEQUENCE [LARGE SCALE GENOMIC DNA]</scope>
    <source>
        <strain evidence="3">JCA_2017</strain>
    </source>
</reference>
<dbReference type="OrthoDB" id="1738169at2759"/>
<comment type="subcellular location">
    <subcellularLocation>
        <location evidence="1">Cell membrane</location>
        <topology evidence="1">Peripheral membrane protein</topology>
        <orientation evidence="1">Cytoplasmic side</orientation>
    </subcellularLocation>
</comment>
<dbReference type="PROSITE" id="PS50088">
    <property type="entry name" value="ANK_REPEAT"/>
    <property type="match status" value="1"/>
</dbReference>
<dbReference type="InterPro" id="IPR036770">
    <property type="entry name" value="Ankyrin_rpt-contain_sf"/>
</dbReference>
<dbReference type="Proteomes" id="UP000257109">
    <property type="component" value="Unassembled WGS sequence"/>
</dbReference>
<dbReference type="GO" id="GO:0005886">
    <property type="term" value="C:plasma membrane"/>
    <property type="evidence" value="ECO:0007669"/>
    <property type="project" value="UniProtKB-SubCell"/>
</dbReference>
<accession>A0A371GPM4</accession>
<dbReference type="PROSITE" id="PS50297">
    <property type="entry name" value="ANK_REP_REGION"/>
    <property type="match status" value="1"/>
</dbReference>
<protein>
    <submittedName>
        <fullName evidence="3">Uncharacterized protein</fullName>
    </submittedName>
</protein>
<keyword evidence="4" id="KW-1185">Reference proteome</keyword>
<gene>
    <name evidence="3" type="ORF">CR513_25594</name>
</gene>
<dbReference type="EMBL" id="QJKJ01004900">
    <property type="protein sequence ID" value="RDX92303.1"/>
    <property type="molecule type" value="Genomic_DNA"/>
</dbReference>
<dbReference type="Gene3D" id="1.25.40.20">
    <property type="entry name" value="Ankyrin repeat-containing domain"/>
    <property type="match status" value="1"/>
</dbReference>
<comment type="caution">
    <text evidence="3">The sequence shown here is derived from an EMBL/GenBank/DDBJ whole genome shotgun (WGS) entry which is preliminary data.</text>
</comment>
<evidence type="ECO:0000256" key="2">
    <source>
        <dbReference type="PROSITE-ProRule" id="PRU00023"/>
    </source>
</evidence>
<proteinExistence type="predicted"/>
<keyword evidence="2" id="KW-0040">ANK repeat</keyword>
<evidence type="ECO:0000256" key="1">
    <source>
        <dbReference type="ARBA" id="ARBA00004413"/>
    </source>
</evidence>
<evidence type="ECO:0000313" key="4">
    <source>
        <dbReference type="Proteomes" id="UP000257109"/>
    </source>
</evidence>
<feature type="repeat" description="ANK" evidence="2">
    <location>
        <begin position="31"/>
        <end position="63"/>
    </location>
</feature>
<sequence>MLDQLHKTPAQILLLRHLSFSEEEVPTEGKAHNQPLHIAVKCGNYMIARVLIDNGSLLNVMPKTMLDKLYAPGATLKNSLVVVRAFDGSK</sequence>
<feature type="non-terminal residue" evidence="3">
    <location>
        <position position="1"/>
    </location>
</feature>
<dbReference type="AlphaFoldDB" id="A0A371GPM4"/>
<organism evidence="3 4">
    <name type="scientific">Mucuna pruriens</name>
    <name type="common">Velvet bean</name>
    <name type="synonym">Dolichos pruriens</name>
    <dbReference type="NCBI Taxonomy" id="157652"/>
    <lineage>
        <taxon>Eukaryota</taxon>
        <taxon>Viridiplantae</taxon>
        <taxon>Streptophyta</taxon>
        <taxon>Embryophyta</taxon>
        <taxon>Tracheophyta</taxon>
        <taxon>Spermatophyta</taxon>
        <taxon>Magnoliopsida</taxon>
        <taxon>eudicotyledons</taxon>
        <taxon>Gunneridae</taxon>
        <taxon>Pentapetalae</taxon>
        <taxon>rosids</taxon>
        <taxon>fabids</taxon>
        <taxon>Fabales</taxon>
        <taxon>Fabaceae</taxon>
        <taxon>Papilionoideae</taxon>
        <taxon>50 kb inversion clade</taxon>
        <taxon>NPAAA clade</taxon>
        <taxon>indigoferoid/millettioid clade</taxon>
        <taxon>Phaseoleae</taxon>
        <taxon>Mucuna</taxon>
    </lineage>
</organism>
<dbReference type="InterPro" id="IPR002110">
    <property type="entry name" value="Ankyrin_rpt"/>
</dbReference>